<proteinExistence type="predicted"/>
<keyword evidence="1 2" id="KW-0238">DNA-binding</keyword>
<feature type="DNA-binding region" description="H-T-H motif" evidence="2">
    <location>
        <begin position="43"/>
        <end position="62"/>
    </location>
</feature>
<dbReference type="Gene3D" id="1.10.357.10">
    <property type="entry name" value="Tetracycline Repressor, domain 2"/>
    <property type="match status" value="1"/>
</dbReference>
<feature type="domain" description="HTH tetR-type" evidence="3">
    <location>
        <begin position="20"/>
        <end position="80"/>
    </location>
</feature>
<name>A0ABT5MMV1_9BURK</name>
<evidence type="ECO:0000313" key="4">
    <source>
        <dbReference type="EMBL" id="MDD0816526.1"/>
    </source>
</evidence>
<sequence>MTLASSAAPTLNPSPDLSALPARERILEAAHSLFYREGLRATGVDRVIATAGVSKVTFYRHFPSKDDLIRAFLQYRHERWMAWFQAALARHQAEQAEPARERQPLQPVALALSEWLRDPGFRGCAFINAVAELGGGLAEALPMAAAHKQDMVDAIAALLPGWPEAEAQSMAAAAGLAVDGAIVRAQTGGAAVEAAVQALTRVLAALDALPPPKPMTP</sequence>
<gene>
    <name evidence="4" type="ORF">PSQ39_17945</name>
</gene>
<dbReference type="PANTHER" id="PTHR30055:SF200">
    <property type="entry name" value="HTH-TYPE TRANSCRIPTIONAL REPRESSOR BDCR"/>
    <property type="match status" value="1"/>
</dbReference>
<evidence type="ECO:0000259" key="3">
    <source>
        <dbReference type="PROSITE" id="PS50977"/>
    </source>
</evidence>
<dbReference type="PROSITE" id="PS50977">
    <property type="entry name" value="HTH_TETR_2"/>
    <property type="match status" value="1"/>
</dbReference>
<evidence type="ECO:0000256" key="2">
    <source>
        <dbReference type="PROSITE-ProRule" id="PRU00335"/>
    </source>
</evidence>
<dbReference type="InterPro" id="IPR009057">
    <property type="entry name" value="Homeodomain-like_sf"/>
</dbReference>
<dbReference type="Pfam" id="PF00440">
    <property type="entry name" value="TetR_N"/>
    <property type="match status" value="1"/>
</dbReference>
<dbReference type="PANTHER" id="PTHR30055">
    <property type="entry name" value="HTH-TYPE TRANSCRIPTIONAL REGULATOR RUTR"/>
    <property type="match status" value="1"/>
</dbReference>
<dbReference type="InterPro" id="IPR036271">
    <property type="entry name" value="Tet_transcr_reg_TetR-rel_C_sf"/>
</dbReference>
<dbReference type="SUPFAM" id="SSF46689">
    <property type="entry name" value="Homeodomain-like"/>
    <property type="match status" value="1"/>
</dbReference>
<dbReference type="InterPro" id="IPR001647">
    <property type="entry name" value="HTH_TetR"/>
</dbReference>
<protein>
    <submittedName>
        <fullName evidence="4">TetR/AcrR family transcriptional regulator</fullName>
    </submittedName>
</protein>
<dbReference type="SUPFAM" id="SSF48498">
    <property type="entry name" value="Tetracyclin repressor-like, C-terminal domain"/>
    <property type="match status" value="1"/>
</dbReference>
<accession>A0ABT5MMV1</accession>
<evidence type="ECO:0000313" key="5">
    <source>
        <dbReference type="Proteomes" id="UP001528672"/>
    </source>
</evidence>
<dbReference type="Proteomes" id="UP001528672">
    <property type="component" value="Unassembled WGS sequence"/>
</dbReference>
<dbReference type="RefSeq" id="WP_273928369.1">
    <property type="nucleotide sequence ID" value="NZ_JAQSIO010000008.1"/>
</dbReference>
<comment type="caution">
    <text evidence="4">The sequence shown here is derived from an EMBL/GenBank/DDBJ whole genome shotgun (WGS) entry which is preliminary data.</text>
</comment>
<dbReference type="PRINTS" id="PR00455">
    <property type="entry name" value="HTHTETR"/>
</dbReference>
<dbReference type="EMBL" id="JAQSIO010000008">
    <property type="protein sequence ID" value="MDD0816526.1"/>
    <property type="molecule type" value="Genomic_DNA"/>
</dbReference>
<evidence type="ECO:0000256" key="1">
    <source>
        <dbReference type="ARBA" id="ARBA00023125"/>
    </source>
</evidence>
<reference evidence="4 5" key="1">
    <citation type="submission" date="2023-02" db="EMBL/GenBank/DDBJ databases">
        <title>Bacterial whole genome sequence for Curvibacter sp. HBC28.</title>
        <authorList>
            <person name="Le V."/>
            <person name="Ko S.-R."/>
            <person name="Ahn C.-Y."/>
            <person name="Oh H.-M."/>
        </authorList>
    </citation>
    <scope>NUCLEOTIDE SEQUENCE [LARGE SCALE GENOMIC DNA]</scope>
    <source>
        <strain evidence="4 5">HBC28</strain>
    </source>
</reference>
<dbReference type="InterPro" id="IPR050109">
    <property type="entry name" value="HTH-type_TetR-like_transc_reg"/>
</dbReference>
<keyword evidence="5" id="KW-1185">Reference proteome</keyword>
<organism evidence="4 5">
    <name type="scientific">Curvibacter microcysteis</name>
    <dbReference type="NCBI Taxonomy" id="3026419"/>
    <lineage>
        <taxon>Bacteria</taxon>
        <taxon>Pseudomonadati</taxon>
        <taxon>Pseudomonadota</taxon>
        <taxon>Betaproteobacteria</taxon>
        <taxon>Burkholderiales</taxon>
        <taxon>Comamonadaceae</taxon>
        <taxon>Curvibacter</taxon>
    </lineage>
</organism>